<dbReference type="InterPro" id="IPR051468">
    <property type="entry name" value="Fungal_SecMetab_SDRs"/>
</dbReference>
<comment type="similarity">
    <text evidence="1">Belongs to the short-chain dehydrogenases/reductases (SDR) family.</text>
</comment>
<dbReference type="EMBL" id="JARJCN010000037">
    <property type="protein sequence ID" value="KAJ7084512.1"/>
    <property type="molecule type" value="Genomic_DNA"/>
</dbReference>
<keyword evidence="3" id="KW-0560">Oxidoreductase</keyword>
<evidence type="ECO:0000256" key="1">
    <source>
        <dbReference type="ARBA" id="ARBA00006484"/>
    </source>
</evidence>
<name>A0AAD6U0C3_9AGAR</name>
<dbReference type="PRINTS" id="PR00081">
    <property type="entry name" value="GDHRDH"/>
</dbReference>
<dbReference type="InterPro" id="IPR002347">
    <property type="entry name" value="SDR_fam"/>
</dbReference>
<dbReference type="Proteomes" id="UP001222325">
    <property type="component" value="Unassembled WGS sequence"/>
</dbReference>
<sequence>MSSTNNTVYLVTGANRGIGYALVATLAARPNTTVFAGARDPAAQSLKDLAAKHPNVHALKVTNGDVADNEAAIAEIKRIAGRLDVVIPNAGISNYYGPLTTTPLSEFKDHWEVNTLGFVVLFQAAHALLLASPTGAPILAYISSASGSIGSYTHISACAYGSSKAAANFLVKALDVEHPSLVAMSIHPGWVATDMGNVGAMANGLPAAPNKVEDSVRGILSHIDGATKEKSSGRFWNFAVVNDGTPWATPTDEQTW</sequence>
<evidence type="ECO:0000256" key="2">
    <source>
        <dbReference type="ARBA" id="ARBA00022857"/>
    </source>
</evidence>
<dbReference type="PANTHER" id="PTHR43544:SF7">
    <property type="entry name" value="NADB-LER2"/>
    <property type="match status" value="1"/>
</dbReference>
<dbReference type="Pfam" id="PF00106">
    <property type="entry name" value="adh_short"/>
    <property type="match status" value="1"/>
</dbReference>
<accession>A0AAD6U0C3</accession>
<evidence type="ECO:0000313" key="5">
    <source>
        <dbReference type="Proteomes" id="UP001222325"/>
    </source>
</evidence>
<dbReference type="Gene3D" id="3.40.50.720">
    <property type="entry name" value="NAD(P)-binding Rossmann-like Domain"/>
    <property type="match status" value="1"/>
</dbReference>
<comment type="caution">
    <text evidence="4">The sequence shown here is derived from an EMBL/GenBank/DDBJ whole genome shotgun (WGS) entry which is preliminary data.</text>
</comment>
<dbReference type="GO" id="GO:0005737">
    <property type="term" value="C:cytoplasm"/>
    <property type="evidence" value="ECO:0007669"/>
    <property type="project" value="TreeGrafter"/>
</dbReference>
<reference evidence="4" key="1">
    <citation type="submission" date="2023-03" db="EMBL/GenBank/DDBJ databases">
        <title>Massive genome expansion in bonnet fungi (Mycena s.s.) driven by repeated elements and novel gene families across ecological guilds.</title>
        <authorList>
            <consortium name="Lawrence Berkeley National Laboratory"/>
            <person name="Harder C.B."/>
            <person name="Miyauchi S."/>
            <person name="Viragh M."/>
            <person name="Kuo A."/>
            <person name="Thoen E."/>
            <person name="Andreopoulos B."/>
            <person name="Lu D."/>
            <person name="Skrede I."/>
            <person name="Drula E."/>
            <person name="Henrissat B."/>
            <person name="Morin E."/>
            <person name="Kohler A."/>
            <person name="Barry K."/>
            <person name="LaButti K."/>
            <person name="Morin E."/>
            <person name="Salamov A."/>
            <person name="Lipzen A."/>
            <person name="Mereny Z."/>
            <person name="Hegedus B."/>
            <person name="Baldrian P."/>
            <person name="Stursova M."/>
            <person name="Weitz H."/>
            <person name="Taylor A."/>
            <person name="Grigoriev I.V."/>
            <person name="Nagy L.G."/>
            <person name="Martin F."/>
            <person name="Kauserud H."/>
        </authorList>
    </citation>
    <scope>NUCLEOTIDE SEQUENCE</scope>
    <source>
        <strain evidence="4">CBHHK173m</strain>
    </source>
</reference>
<dbReference type="AlphaFoldDB" id="A0AAD6U0C3"/>
<dbReference type="InterPro" id="IPR036291">
    <property type="entry name" value="NAD(P)-bd_dom_sf"/>
</dbReference>
<dbReference type="GO" id="GO:0016491">
    <property type="term" value="F:oxidoreductase activity"/>
    <property type="evidence" value="ECO:0007669"/>
    <property type="project" value="UniProtKB-KW"/>
</dbReference>
<keyword evidence="2" id="KW-0521">NADP</keyword>
<dbReference type="SUPFAM" id="SSF51735">
    <property type="entry name" value="NAD(P)-binding Rossmann-fold domains"/>
    <property type="match status" value="1"/>
</dbReference>
<evidence type="ECO:0000313" key="4">
    <source>
        <dbReference type="EMBL" id="KAJ7084512.1"/>
    </source>
</evidence>
<keyword evidence="5" id="KW-1185">Reference proteome</keyword>
<protein>
    <recommendedName>
        <fullName evidence="6">NAD(P)-binding protein</fullName>
    </recommendedName>
</protein>
<organism evidence="4 5">
    <name type="scientific">Mycena belliarum</name>
    <dbReference type="NCBI Taxonomy" id="1033014"/>
    <lineage>
        <taxon>Eukaryota</taxon>
        <taxon>Fungi</taxon>
        <taxon>Dikarya</taxon>
        <taxon>Basidiomycota</taxon>
        <taxon>Agaricomycotina</taxon>
        <taxon>Agaricomycetes</taxon>
        <taxon>Agaricomycetidae</taxon>
        <taxon>Agaricales</taxon>
        <taxon>Marasmiineae</taxon>
        <taxon>Mycenaceae</taxon>
        <taxon>Mycena</taxon>
    </lineage>
</organism>
<gene>
    <name evidence="4" type="ORF">B0H15DRAFT_989124</name>
</gene>
<proteinExistence type="inferred from homology"/>
<evidence type="ECO:0008006" key="6">
    <source>
        <dbReference type="Google" id="ProtNLM"/>
    </source>
</evidence>
<evidence type="ECO:0000256" key="3">
    <source>
        <dbReference type="ARBA" id="ARBA00023002"/>
    </source>
</evidence>
<dbReference type="PANTHER" id="PTHR43544">
    <property type="entry name" value="SHORT-CHAIN DEHYDROGENASE/REDUCTASE"/>
    <property type="match status" value="1"/>
</dbReference>